<feature type="compositionally biased region" description="Basic and acidic residues" evidence="1">
    <location>
        <begin position="9"/>
        <end position="19"/>
    </location>
</feature>
<dbReference type="GeneID" id="16512164"/>
<feature type="region of interest" description="Disordered" evidence="1">
    <location>
        <begin position="1"/>
        <end position="71"/>
    </location>
</feature>
<evidence type="ECO:0000256" key="1">
    <source>
        <dbReference type="SAM" id="MobiDB-lite"/>
    </source>
</evidence>
<organism evidence="2 3">
    <name type="scientific">Pandoravirus dulcis</name>
    <dbReference type="NCBI Taxonomy" id="1349409"/>
    <lineage>
        <taxon>Viruses</taxon>
        <taxon>Pandoravirus</taxon>
    </lineage>
</organism>
<proteinExistence type="predicted"/>
<protein>
    <submittedName>
        <fullName evidence="2">Uncharacterized protein</fullName>
    </submittedName>
</protein>
<dbReference type="KEGG" id="vg:16512164"/>
<reference evidence="2 3" key="1">
    <citation type="journal article" date="2013" name="Science">
        <title>Pandoraviruses: amoeba viruses with genomes up to 2.5 Mb reaching that of parasitic eukaryotes.</title>
        <authorList>
            <person name="Philippe N."/>
            <person name="Legendre M."/>
            <person name="Doutre G."/>
            <person name="Coute Y."/>
            <person name="Poirot O."/>
            <person name="Lescot M."/>
            <person name="Arslan D."/>
            <person name="Seltzer V."/>
            <person name="Bertaux L."/>
            <person name="Bruley C."/>
            <person name="Garin J."/>
            <person name="Claverie J.M."/>
            <person name="Abergel C."/>
        </authorList>
    </citation>
    <scope>NUCLEOTIDE SEQUENCE [LARGE SCALE GENOMIC DNA]</scope>
    <source>
        <strain evidence="2">Melbourne</strain>
    </source>
</reference>
<accession>S4VQJ4</accession>
<dbReference type="RefSeq" id="YP_008319201.2">
    <property type="nucleotide sequence ID" value="NC_021858.1"/>
</dbReference>
<name>S4VQJ4_9VIRU</name>
<sequence>MASRACTRLSDRPMEEKKAPRPLTATTGTGQALWVKQKRERERERERERMRLDQRSAVRRDGDDNAGNRADAPYHTERRCDRVESLVALCCRAVERDGDGPRAASLLGGRHRWREARVEALGPLARAWIRLGHPATWDLAWYRRERADLVAEVRAIDRSDAHIFPTRNRGTMRDWVYAHADGRAAARLPDGHPYTETLLRREADARLQPSAGRDGWTVPHACSLSLPARLVLPDDVDRLVQRLGGPRQNPESAVAGVRFVERAYPLMAHRQSILGDAVSWPPACGMPIAPAYPFDHVVVAFWQRDGVRGLVCVNANPDSAADYGLACSVYLGAETGYTPHGAPLGDLMRAFEASRTRPPGPRDDPMEADGHDGANGQCVDGVGITHEHASDNVAEDDKDGVDDFFLWLMRRQRAVRFGAVRAHA</sequence>
<evidence type="ECO:0000313" key="3">
    <source>
        <dbReference type="Proteomes" id="UP000201566"/>
    </source>
</evidence>
<feature type="compositionally biased region" description="Basic and acidic residues" evidence="1">
    <location>
        <begin position="37"/>
        <end position="63"/>
    </location>
</feature>
<gene>
    <name evidence="2" type="ORF">pdul_cds_462</name>
</gene>
<evidence type="ECO:0000313" key="2">
    <source>
        <dbReference type="EMBL" id="AGO82532.2"/>
    </source>
</evidence>
<dbReference type="Proteomes" id="UP000201566">
    <property type="component" value="Segment"/>
</dbReference>
<feature type="region of interest" description="Disordered" evidence="1">
    <location>
        <begin position="354"/>
        <end position="382"/>
    </location>
</feature>
<feature type="compositionally biased region" description="Basic and acidic residues" evidence="1">
    <location>
        <begin position="354"/>
        <end position="372"/>
    </location>
</feature>
<dbReference type="EMBL" id="KC977570">
    <property type="protein sequence ID" value="AGO82532.2"/>
    <property type="molecule type" value="Genomic_DNA"/>
</dbReference>